<sequence>MTTQAKPQRFRLRRQTPATTADAPSSRDDVSAASEKAALGIQESAPAQTHDSAVKPASNTAQSAATAPVVVSKRPLSPQTTAAPPRPEAEEHATSQQKAAETPHMADHEGSPKTLNSIDAIRAEGLTARQLRMAMRVAQKHGIRPTSAFEAVLMLRQRGIDPFARSTMLDLIQSEPPEPGREVALPAQTAPQVRTAPGTPAPANPVADAQDRMAQIAAEREKELKRVQRDIAKRRRKRLALLGARLLVFVTLPTFIVSWYFYVLATPMYATESQFIIQQADAQAGMNGMAGMLPSAAGMGLGGQSEAASVQSFLQSRAAMLRLDMEEGFREHFSQDNIDFIRRLPSPATDEATFKAYKRHVKIGYDPTEGVVRMEVIAASPEDSERFARALIRFAEEHIDMMTQRLRDSQMREAQENLDDAQQKLIEARLASVELQEQFSIMSGEVELNLLSQQIGALETELTQTRLSLQELRSNVRPNPARLQPLERREAALREQIEQLRGSMTVDSADGASLARTQSQLIMAEAEIQTREMMRAQAMQQMESARVEVSRQVRYLALSVEPVASDESTYPRKLEYSSLAFLIFLGIYLFVSMTGSVLREQISG</sequence>
<keyword evidence="3" id="KW-0812">Transmembrane</keyword>
<dbReference type="PANTHER" id="PTHR32309:SF13">
    <property type="entry name" value="FERRIC ENTEROBACTIN TRANSPORT PROTEIN FEPE"/>
    <property type="match status" value="1"/>
</dbReference>
<proteinExistence type="predicted"/>
<feature type="transmembrane region" description="Helical" evidence="3">
    <location>
        <begin position="579"/>
        <end position="598"/>
    </location>
</feature>
<keyword evidence="3" id="KW-1133">Transmembrane helix</keyword>
<feature type="coiled-coil region" evidence="1">
    <location>
        <begin position="411"/>
        <end position="503"/>
    </location>
</feature>
<feature type="transmembrane region" description="Helical" evidence="3">
    <location>
        <begin position="239"/>
        <end position="262"/>
    </location>
</feature>
<gene>
    <name evidence="4" type="ORF">BG454_17575</name>
</gene>
<evidence type="ECO:0000256" key="3">
    <source>
        <dbReference type="SAM" id="Phobius"/>
    </source>
</evidence>
<feature type="region of interest" description="Disordered" evidence="2">
    <location>
        <begin position="1"/>
        <end position="116"/>
    </location>
</feature>
<protein>
    <submittedName>
        <fullName evidence="4">Capsule biosynthesis protein</fullName>
    </submittedName>
</protein>
<accession>A0A2K8KD66</accession>
<dbReference type="RefSeq" id="WP_071481829.1">
    <property type="nucleotide sequence ID" value="NZ_CP024899.1"/>
</dbReference>
<dbReference type="STRING" id="441209.GCA_001870665_03302"/>
<keyword evidence="3" id="KW-0472">Membrane</keyword>
<feature type="compositionally biased region" description="Polar residues" evidence="2">
    <location>
        <begin position="45"/>
        <end position="65"/>
    </location>
</feature>
<name>A0A2K8KD66_9RHOB</name>
<evidence type="ECO:0000256" key="2">
    <source>
        <dbReference type="SAM" id="MobiDB-lite"/>
    </source>
</evidence>
<evidence type="ECO:0000313" key="5">
    <source>
        <dbReference type="Proteomes" id="UP000228948"/>
    </source>
</evidence>
<evidence type="ECO:0000256" key="1">
    <source>
        <dbReference type="SAM" id="Coils"/>
    </source>
</evidence>
<dbReference type="EMBL" id="CP024899">
    <property type="protein sequence ID" value="ATX67397.1"/>
    <property type="molecule type" value="Genomic_DNA"/>
</dbReference>
<organism evidence="4 5">
    <name type="scientific">Roseinatronobacter bogoriensis subsp. barguzinensis</name>
    <dbReference type="NCBI Taxonomy" id="441209"/>
    <lineage>
        <taxon>Bacteria</taxon>
        <taxon>Pseudomonadati</taxon>
        <taxon>Pseudomonadota</taxon>
        <taxon>Alphaproteobacteria</taxon>
        <taxon>Rhodobacterales</taxon>
        <taxon>Paracoccaceae</taxon>
        <taxon>Roseinatronobacter</taxon>
    </lineage>
</organism>
<dbReference type="OrthoDB" id="7810642at2"/>
<evidence type="ECO:0000313" key="4">
    <source>
        <dbReference type="EMBL" id="ATX67397.1"/>
    </source>
</evidence>
<dbReference type="Proteomes" id="UP000228948">
    <property type="component" value="Chromosome"/>
</dbReference>
<dbReference type="KEGG" id="rbg:BG454_17575"/>
<dbReference type="GO" id="GO:0004713">
    <property type="term" value="F:protein tyrosine kinase activity"/>
    <property type="evidence" value="ECO:0007669"/>
    <property type="project" value="TreeGrafter"/>
</dbReference>
<keyword evidence="5" id="KW-1185">Reference proteome</keyword>
<dbReference type="InterPro" id="IPR050445">
    <property type="entry name" value="Bact_polysacc_biosynth/exp"/>
</dbReference>
<dbReference type="GO" id="GO:0005886">
    <property type="term" value="C:plasma membrane"/>
    <property type="evidence" value="ECO:0007669"/>
    <property type="project" value="TreeGrafter"/>
</dbReference>
<reference evidence="4 5" key="1">
    <citation type="submission" date="2017-11" db="EMBL/GenBank/DDBJ databases">
        <title>Revised Sequence and Annotation of the Rhodobaca barguzinensis strain alga05 Genome.</title>
        <authorList>
            <person name="Kopejtka K."/>
            <person name="Tomasch J.M."/>
            <person name="Bunk B."/>
            <person name="Koblizek M."/>
        </authorList>
    </citation>
    <scope>NUCLEOTIDE SEQUENCE [LARGE SCALE GENOMIC DNA]</scope>
    <source>
        <strain evidence="5">alga05</strain>
    </source>
</reference>
<dbReference type="AlphaFoldDB" id="A0A2K8KD66"/>
<feature type="coiled-coil region" evidence="1">
    <location>
        <begin position="206"/>
        <end position="237"/>
    </location>
</feature>
<dbReference type="PANTHER" id="PTHR32309">
    <property type="entry name" value="TYROSINE-PROTEIN KINASE"/>
    <property type="match status" value="1"/>
</dbReference>
<keyword evidence="1" id="KW-0175">Coiled coil</keyword>